<protein>
    <submittedName>
        <fullName evidence="2 4">Uncharacterized protein</fullName>
    </submittedName>
</protein>
<reference evidence="4" key="1">
    <citation type="submission" date="2016-06" db="UniProtKB">
        <authorList>
            <consortium name="WormBaseParasite"/>
        </authorList>
    </citation>
    <scope>IDENTIFICATION</scope>
</reference>
<sequence length="99" mass="11029">MPESTESTVQARLNADLSLLRGVPARLFVPGEETQAQVIRVKATLRLRAKREGGRAATPSIEDRSWRHRPPPTTRFERPPALLEKTLPSIPSGTAFSNW</sequence>
<reference evidence="2 3" key="2">
    <citation type="submission" date="2018-11" db="EMBL/GenBank/DDBJ databases">
        <authorList>
            <consortium name="Pathogen Informatics"/>
        </authorList>
    </citation>
    <scope>NUCLEOTIDE SEQUENCE [LARGE SCALE GENOMIC DNA]</scope>
    <source>
        <strain evidence="2 3">Egypt</strain>
    </source>
</reference>
<proteinExistence type="predicted"/>
<name>A0A183BDV2_9TREM</name>
<accession>A0A183BDV2</accession>
<dbReference type="WBParaSite" id="ECPE_0001743201-mRNA-1">
    <property type="protein sequence ID" value="ECPE_0001743201-mRNA-1"/>
    <property type="gene ID" value="ECPE_0001743201"/>
</dbReference>
<dbReference type="AlphaFoldDB" id="A0A183BDV2"/>
<feature type="compositionally biased region" description="Polar residues" evidence="1">
    <location>
        <begin position="89"/>
        <end position="99"/>
    </location>
</feature>
<evidence type="ECO:0000256" key="1">
    <source>
        <dbReference type="SAM" id="MobiDB-lite"/>
    </source>
</evidence>
<evidence type="ECO:0000313" key="2">
    <source>
        <dbReference type="EMBL" id="VDP94677.1"/>
    </source>
</evidence>
<evidence type="ECO:0000313" key="4">
    <source>
        <dbReference type="WBParaSite" id="ECPE_0001743201-mRNA-1"/>
    </source>
</evidence>
<feature type="region of interest" description="Disordered" evidence="1">
    <location>
        <begin position="50"/>
        <end position="99"/>
    </location>
</feature>
<dbReference type="EMBL" id="UZAN01069038">
    <property type="protein sequence ID" value="VDP94677.1"/>
    <property type="molecule type" value="Genomic_DNA"/>
</dbReference>
<gene>
    <name evidence="2" type="ORF">ECPE_LOCUS17387</name>
</gene>
<evidence type="ECO:0000313" key="3">
    <source>
        <dbReference type="Proteomes" id="UP000272942"/>
    </source>
</evidence>
<dbReference type="Proteomes" id="UP000272942">
    <property type="component" value="Unassembled WGS sequence"/>
</dbReference>
<keyword evidence="3" id="KW-1185">Reference proteome</keyword>
<organism evidence="4">
    <name type="scientific">Echinostoma caproni</name>
    <dbReference type="NCBI Taxonomy" id="27848"/>
    <lineage>
        <taxon>Eukaryota</taxon>
        <taxon>Metazoa</taxon>
        <taxon>Spiralia</taxon>
        <taxon>Lophotrochozoa</taxon>
        <taxon>Platyhelminthes</taxon>
        <taxon>Trematoda</taxon>
        <taxon>Digenea</taxon>
        <taxon>Plagiorchiida</taxon>
        <taxon>Echinostomata</taxon>
        <taxon>Echinostomatoidea</taxon>
        <taxon>Echinostomatidae</taxon>
        <taxon>Echinostoma</taxon>
    </lineage>
</organism>